<reference evidence="1" key="1">
    <citation type="submission" date="2018-02" db="EMBL/GenBank/DDBJ databases">
        <title>Rhizophora mucronata_Transcriptome.</title>
        <authorList>
            <person name="Meera S.P."/>
            <person name="Sreeshan A."/>
            <person name="Augustine A."/>
        </authorList>
    </citation>
    <scope>NUCLEOTIDE SEQUENCE</scope>
    <source>
        <tissue evidence="1">Leaf</tissue>
    </source>
</reference>
<dbReference type="PANTHER" id="PTHR37733">
    <property type="entry name" value="SMAD/FHA DOMAIN-CONTAINING PROTEIN"/>
    <property type="match status" value="1"/>
</dbReference>
<evidence type="ECO:0000313" key="1">
    <source>
        <dbReference type="EMBL" id="MBX73160.1"/>
    </source>
</evidence>
<dbReference type="CDD" id="cd22671">
    <property type="entry name" value="FHA_APTX-like"/>
    <property type="match status" value="1"/>
</dbReference>
<dbReference type="PANTHER" id="PTHR37733:SF1">
    <property type="entry name" value="SMAD_FHA DOMAIN-CONTAINING PROTEIN"/>
    <property type="match status" value="1"/>
</dbReference>
<dbReference type="AlphaFoldDB" id="A0A2P2R1U3"/>
<dbReference type="InterPro" id="IPR008984">
    <property type="entry name" value="SMAD_FHA_dom_sf"/>
</dbReference>
<accession>A0A2P2R1U3</accession>
<evidence type="ECO:0008006" key="2">
    <source>
        <dbReference type="Google" id="ProtNLM"/>
    </source>
</evidence>
<name>A0A2P2R1U3_RHIMU</name>
<organism evidence="1">
    <name type="scientific">Rhizophora mucronata</name>
    <name type="common">Asiatic mangrove</name>
    <dbReference type="NCBI Taxonomy" id="61149"/>
    <lineage>
        <taxon>Eukaryota</taxon>
        <taxon>Viridiplantae</taxon>
        <taxon>Streptophyta</taxon>
        <taxon>Embryophyta</taxon>
        <taxon>Tracheophyta</taxon>
        <taxon>Spermatophyta</taxon>
        <taxon>Magnoliopsida</taxon>
        <taxon>eudicotyledons</taxon>
        <taxon>Gunneridae</taxon>
        <taxon>Pentapetalae</taxon>
        <taxon>rosids</taxon>
        <taxon>fabids</taxon>
        <taxon>Malpighiales</taxon>
        <taxon>Rhizophoraceae</taxon>
        <taxon>Rhizophora</taxon>
    </lineage>
</organism>
<dbReference type="Gene3D" id="2.60.200.20">
    <property type="match status" value="1"/>
</dbReference>
<protein>
    <recommendedName>
        <fullName evidence="2">FHA domain-containing protein</fullName>
    </recommendedName>
</protein>
<dbReference type="EMBL" id="GGEC01092676">
    <property type="protein sequence ID" value="MBX73160.1"/>
    <property type="molecule type" value="Transcribed_RNA"/>
</dbReference>
<proteinExistence type="predicted"/>
<sequence length="124" mass="14174">MEIEGEDGSRIELEGESKAVFGRGNGFNAKDRTVSRQHVQFQLQRAGPQPESTALFEVVGKNPIWVRRVGGETGDEVKIFRKLERGEVAAGDWFCVSSRDPVWFKVEKKRIGRPEAYYFRNNKK</sequence>
<dbReference type="SUPFAM" id="SSF49879">
    <property type="entry name" value="SMAD/FHA domain"/>
    <property type="match status" value="1"/>
</dbReference>